<sequence>MAAAQWNRLMDHVMAVPERTYEGWNSQDGWDNHTEFGEEFGEDGYSWCVMWEWDMYHDVGLDAIVPKVDNVSAFTAWAQRRGQWSEYPSIGAWVNLGNGAHTEIVTGFDAVNIRTKGGNSIKEGAADNGQGNGVWSHTTARRSSRVVGYFAPRFPDGVCPPTADPGDHRGGKAVASYHWTPQSTPGAPAFPGRQYFVLGASSDYALQLQTWLQRGNWGPPYKVGPSRTMSQLDLIKVKALQQHYLSVLGPADGLTGPRTWQYAYEVAYGLRAK</sequence>
<gene>
    <name evidence="1" type="ORF">ACIGXA_15140</name>
</gene>
<evidence type="ECO:0008006" key="3">
    <source>
        <dbReference type="Google" id="ProtNLM"/>
    </source>
</evidence>
<protein>
    <recommendedName>
        <fullName evidence="3">Endolysin</fullName>
    </recommendedName>
</protein>
<evidence type="ECO:0000313" key="1">
    <source>
        <dbReference type="EMBL" id="MFI9101848.1"/>
    </source>
</evidence>
<name>A0ABW8C5Z5_9ACTN</name>
<dbReference type="RefSeq" id="WP_399648766.1">
    <property type="nucleotide sequence ID" value="NZ_JBITYG010000004.1"/>
</dbReference>
<comment type="caution">
    <text evidence="1">The sequence shown here is derived from an EMBL/GenBank/DDBJ whole genome shotgun (WGS) entry which is preliminary data.</text>
</comment>
<keyword evidence="2" id="KW-1185">Reference proteome</keyword>
<dbReference type="Proteomes" id="UP001614394">
    <property type="component" value="Unassembled WGS sequence"/>
</dbReference>
<organism evidence="1 2">
    <name type="scientific">Streptomyces fildesensis</name>
    <dbReference type="NCBI Taxonomy" id="375757"/>
    <lineage>
        <taxon>Bacteria</taxon>
        <taxon>Bacillati</taxon>
        <taxon>Actinomycetota</taxon>
        <taxon>Actinomycetes</taxon>
        <taxon>Kitasatosporales</taxon>
        <taxon>Streptomycetaceae</taxon>
        <taxon>Streptomyces</taxon>
    </lineage>
</organism>
<proteinExistence type="predicted"/>
<dbReference type="EMBL" id="JBITYG010000004">
    <property type="protein sequence ID" value="MFI9101848.1"/>
    <property type="molecule type" value="Genomic_DNA"/>
</dbReference>
<reference evidence="1 2" key="1">
    <citation type="submission" date="2024-10" db="EMBL/GenBank/DDBJ databases">
        <title>The Natural Products Discovery Center: Release of the First 8490 Sequenced Strains for Exploring Actinobacteria Biosynthetic Diversity.</title>
        <authorList>
            <person name="Kalkreuter E."/>
            <person name="Kautsar S.A."/>
            <person name="Yang D."/>
            <person name="Bader C.D."/>
            <person name="Teijaro C.N."/>
            <person name="Fluegel L."/>
            <person name="Davis C.M."/>
            <person name="Simpson J.R."/>
            <person name="Lauterbach L."/>
            <person name="Steele A.D."/>
            <person name="Gui C."/>
            <person name="Meng S."/>
            <person name="Li G."/>
            <person name="Viehrig K."/>
            <person name="Ye F."/>
            <person name="Su P."/>
            <person name="Kiefer A.F."/>
            <person name="Nichols A."/>
            <person name="Cepeda A.J."/>
            <person name="Yan W."/>
            <person name="Fan B."/>
            <person name="Jiang Y."/>
            <person name="Adhikari A."/>
            <person name="Zheng C.-J."/>
            <person name="Schuster L."/>
            <person name="Cowan T.M."/>
            <person name="Smanski M.J."/>
            <person name="Chevrette M.G."/>
            <person name="De Carvalho L.P.S."/>
            <person name="Shen B."/>
        </authorList>
    </citation>
    <scope>NUCLEOTIDE SEQUENCE [LARGE SCALE GENOMIC DNA]</scope>
    <source>
        <strain evidence="1 2">NPDC053399</strain>
    </source>
</reference>
<evidence type="ECO:0000313" key="2">
    <source>
        <dbReference type="Proteomes" id="UP001614394"/>
    </source>
</evidence>
<accession>A0ABW8C5Z5</accession>